<organism evidence="3 4">
    <name type="scientific">Rhamnella rubrinervis</name>
    <dbReference type="NCBI Taxonomy" id="2594499"/>
    <lineage>
        <taxon>Eukaryota</taxon>
        <taxon>Viridiplantae</taxon>
        <taxon>Streptophyta</taxon>
        <taxon>Embryophyta</taxon>
        <taxon>Tracheophyta</taxon>
        <taxon>Spermatophyta</taxon>
        <taxon>Magnoliopsida</taxon>
        <taxon>eudicotyledons</taxon>
        <taxon>Gunneridae</taxon>
        <taxon>Pentapetalae</taxon>
        <taxon>rosids</taxon>
        <taxon>fabids</taxon>
        <taxon>Rosales</taxon>
        <taxon>Rhamnaceae</taxon>
        <taxon>rhamnoid group</taxon>
        <taxon>Rhamneae</taxon>
        <taxon>Rhamnella</taxon>
    </lineage>
</organism>
<proteinExistence type="predicted"/>
<accession>A0A8K0MLR5</accession>
<comment type="caution">
    <text evidence="3">The sequence shown here is derived from an EMBL/GenBank/DDBJ whole genome shotgun (WGS) entry which is preliminary data.</text>
</comment>
<name>A0A8K0MLR5_9ROSA</name>
<protein>
    <submittedName>
        <fullName evidence="3">Uncharacterized protein</fullName>
    </submittedName>
</protein>
<dbReference type="Proteomes" id="UP000796880">
    <property type="component" value="Unassembled WGS sequence"/>
</dbReference>
<feature type="compositionally biased region" description="Polar residues" evidence="2">
    <location>
        <begin position="216"/>
        <end position="227"/>
    </location>
</feature>
<sequence>MDRTAPCQCLALLSRHRWPLADAFCFLAGWRAPGARSPCWLGRVPAGLGARARSAGWGRCPRWPRGPARCALAARLLRPRWGQVPSAALGCRRAAGLVPACAPCWLPALARRAAGGAPACLALDALPRGPARGCGAASLPPCWSLLCGWAGGSACWLWGATLARWGIARAGPGRPLARGQPSALGLGCRAAGARPPLGHEYGGRVFDNTGDGEPSRGSNSEDGSAQNIREDTQGIEGFAITDIRSSIKTTDRLRRLLLPFGMTLTAEEFMYMYHLKKDPKRGRFRSSGWKLNSAHHDYGRDEEEIERDEEEWGREKGNDGSKFVLFLPPTFCLPDPRGFFFLYLVFSEVILFRQVFHKDTSPAINEMETISSDVQASLLATLGVKLEDKARRLDADCKLKEDTIQKLQDGLSKSETRIKELESDIIESEETNKKKIKDLEETMVQLEEKSAKPFVRIA</sequence>
<dbReference type="AlphaFoldDB" id="A0A8K0MLR5"/>
<evidence type="ECO:0000256" key="1">
    <source>
        <dbReference type="SAM" id="Coils"/>
    </source>
</evidence>
<reference evidence="3" key="1">
    <citation type="submission" date="2020-03" db="EMBL/GenBank/DDBJ databases">
        <title>A high-quality chromosome-level genome assembly of a woody plant with both climbing and erect habits, Rhamnella rubrinervis.</title>
        <authorList>
            <person name="Lu Z."/>
            <person name="Yang Y."/>
            <person name="Zhu X."/>
            <person name="Sun Y."/>
        </authorList>
    </citation>
    <scope>NUCLEOTIDE SEQUENCE</scope>
    <source>
        <strain evidence="3">BYM</strain>
        <tissue evidence="3">Leaf</tissue>
    </source>
</reference>
<feature type="coiled-coil region" evidence="1">
    <location>
        <begin position="404"/>
        <end position="449"/>
    </location>
</feature>
<evidence type="ECO:0000313" key="4">
    <source>
        <dbReference type="Proteomes" id="UP000796880"/>
    </source>
</evidence>
<evidence type="ECO:0000313" key="3">
    <source>
        <dbReference type="EMBL" id="KAF3450323.1"/>
    </source>
</evidence>
<keyword evidence="1" id="KW-0175">Coiled coil</keyword>
<gene>
    <name evidence="3" type="ORF">FNV43_RR06403</name>
</gene>
<dbReference type="EMBL" id="VOIH02000003">
    <property type="protein sequence ID" value="KAF3450323.1"/>
    <property type="molecule type" value="Genomic_DNA"/>
</dbReference>
<keyword evidence="4" id="KW-1185">Reference proteome</keyword>
<evidence type="ECO:0000256" key="2">
    <source>
        <dbReference type="SAM" id="MobiDB-lite"/>
    </source>
</evidence>
<feature type="region of interest" description="Disordered" evidence="2">
    <location>
        <begin position="199"/>
        <end position="231"/>
    </location>
</feature>